<evidence type="ECO:0000313" key="3">
    <source>
        <dbReference type="EMBL" id="SDD84779.1"/>
    </source>
</evidence>
<reference evidence="2 5" key="2">
    <citation type="submission" date="2018-12" db="EMBL/GenBank/DDBJ databases">
        <title>Comparitive functional genomics of dry heat resistant strains isolated from the viking spacecraft.</title>
        <authorList>
            <person name="Seuylemezian A."/>
            <person name="Vaishampayan P."/>
        </authorList>
    </citation>
    <scope>NUCLEOTIDE SEQUENCE [LARGE SCALE GENOMIC DNA]</scope>
    <source>
        <strain evidence="2 5">M6-11</strain>
    </source>
</reference>
<dbReference type="AlphaFoldDB" id="A0A1G6Y325"/>
<dbReference type="EMBL" id="FNAR01000001">
    <property type="protein sequence ID" value="SDD84779.1"/>
    <property type="molecule type" value="Genomic_DNA"/>
</dbReference>
<dbReference type="PANTHER" id="PTHR37804:SF1">
    <property type="entry name" value="CDAA REGULATORY PROTEIN CDAR"/>
    <property type="match status" value="1"/>
</dbReference>
<feature type="compositionally biased region" description="Polar residues" evidence="1">
    <location>
        <begin position="371"/>
        <end position="380"/>
    </location>
</feature>
<proteinExistence type="predicted"/>
<name>A0A1G6Y325_9BACL</name>
<gene>
    <name evidence="2" type="ORF">EJA12_07835</name>
    <name evidence="3" type="ORF">SAMN04488126_101289</name>
</gene>
<dbReference type="PANTHER" id="PTHR37804">
    <property type="entry name" value="CDAA REGULATORY PROTEIN CDAR"/>
    <property type="match status" value="1"/>
</dbReference>
<dbReference type="Proteomes" id="UP000272481">
    <property type="component" value="Unassembled WGS sequence"/>
</dbReference>
<keyword evidence="5" id="KW-1185">Reference proteome</keyword>
<dbReference type="Proteomes" id="UP000198823">
    <property type="component" value="Unassembled WGS sequence"/>
</dbReference>
<dbReference type="Pfam" id="PF07949">
    <property type="entry name" value="YbbR"/>
    <property type="match status" value="3"/>
</dbReference>
<accession>A0A1G6Y325</accession>
<dbReference type="OrthoDB" id="2960905at2"/>
<feature type="compositionally biased region" description="Polar residues" evidence="1">
    <location>
        <begin position="348"/>
        <end position="363"/>
    </location>
</feature>
<dbReference type="Gene3D" id="2.170.120.40">
    <property type="entry name" value="YbbR-like domain"/>
    <property type="match status" value="2"/>
</dbReference>
<dbReference type="Gene3D" id="2.170.120.30">
    <property type="match status" value="2"/>
</dbReference>
<reference evidence="3 4" key="1">
    <citation type="submission" date="2016-10" db="EMBL/GenBank/DDBJ databases">
        <authorList>
            <person name="de Groot N.N."/>
        </authorList>
    </citation>
    <scope>NUCLEOTIDE SEQUENCE [LARGE SCALE GENOMIC DNA]</scope>
    <source>
        <strain evidence="3 4">CGMCC 1.6762</strain>
    </source>
</reference>
<organism evidence="3 4">
    <name type="scientific">Bhargavaea beijingensis</name>
    <dbReference type="NCBI Taxonomy" id="426756"/>
    <lineage>
        <taxon>Bacteria</taxon>
        <taxon>Bacillati</taxon>
        <taxon>Bacillota</taxon>
        <taxon>Bacilli</taxon>
        <taxon>Bacillales</taxon>
        <taxon>Caryophanaceae</taxon>
        <taxon>Bhargavaea</taxon>
    </lineage>
</organism>
<feature type="region of interest" description="Disordered" evidence="1">
    <location>
        <begin position="315"/>
        <end position="384"/>
    </location>
</feature>
<dbReference type="STRING" id="426756.SAMN04488126_101289"/>
<sequence length="466" mass="49408">MDKFMDNPWFIRGIALFFAVLMFLVVQSDEEQGSRAAGGTDIAVLQDVPLEVYYDDENTVVTGAPETVSVTIEGPGNLVRTTKTIKDFTVFVDLRTLTMGAHKVRVQTENLSEKLQASIEPETVDVVIEERISREFRVDPEMNERLLAENHVINSLEVEPATVMVTGAKSVIDSISFVKASVTADPGVDGPLEQQASVRVLDRDLNKLNVAIEPAEVTVKADISQYSRSVPVKLRRSGTPEEGVTINSLNTATETVKLFGPKNVLDEIGELTAEVDVSKVTASGKLTVELKKPAGVTKISPGSIDVDVQATVNDNDEETAEAPGEPDEPVAEAEPPEEESESEPANQADESSGSKETAQQGNASGAEDSGTADQEASGTLNGLAVEVRGLEEGQTGEVIQPEGPLSLKIRGPKSAVDSAKPGDFKLFVHAGGITEGEASLVVQVDGPSGLKAEPAPGRVTVRIAAA</sequence>
<protein>
    <submittedName>
        <fullName evidence="3">YbbR domain-containing protein</fullName>
    </submittedName>
</protein>
<evidence type="ECO:0000313" key="2">
    <source>
        <dbReference type="EMBL" id="RSK31887.1"/>
    </source>
</evidence>
<dbReference type="InterPro" id="IPR053154">
    <property type="entry name" value="c-di-AMP_regulator"/>
</dbReference>
<evidence type="ECO:0000313" key="4">
    <source>
        <dbReference type="Proteomes" id="UP000198823"/>
    </source>
</evidence>
<dbReference type="EMBL" id="RWGW01000011">
    <property type="protein sequence ID" value="RSK31887.1"/>
    <property type="molecule type" value="Genomic_DNA"/>
</dbReference>
<dbReference type="RefSeq" id="WP_092093589.1">
    <property type="nucleotide sequence ID" value="NZ_FNAR01000001.1"/>
</dbReference>
<dbReference type="InterPro" id="IPR012505">
    <property type="entry name" value="YbbR"/>
</dbReference>
<evidence type="ECO:0000313" key="5">
    <source>
        <dbReference type="Proteomes" id="UP000272481"/>
    </source>
</evidence>
<feature type="compositionally biased region" description="Acidic residues" evidence="1">
    <location>
        <begin position="315"/>
        <end position="342"/>
    </location>
</feature>
<evidence type="ECO:0000256" key="1">
    <source>
        <dbReference type="SAM" id="MobiDB-lite"/>
    </source>
</evidence>